<organism evidence="1 2">
    <name type="scientific">Larimichthys crocea</name>
    <name type="common">Large yellow croaker</name>
    <name type="synonym">Pseudosciaena crocea</name>
    <dbReference type="NCBI Taxonomy" id="215358"/>
    <lineage>
        <taxon>Eukaryota</taxon>
        <taxon>Metazoa</taxon>
        <taxon>Chordata</taxon>
        <taxon>Craniata</taxon>
        <taxon>Vertebrata</taxon>
        <taxon>Euteleostomi</taxon>
        <taxon>Actinopterygii</taxon>
        <taxon>Neopterygii</taxon>
        <taxon>Teleostei</taxon>
        <taxon>Neoteleostei</taxon>
        <taxon>Acanthomorphata</taxon>
        <taxon>Eupercaria</taxon>
        <taxon>Sciaenidae</taxon>
        <taxon>Larimichthys</taxon>
    </lineage>
</organism>
<protein>
    <submittedName>
        <fullName evidence="1">Uncharacterized protein</fullName>
    </submittedName>
</protein>
<sequence length="241" mass="27527">MASLLGEHLLEVTGQAPAPSKDFYQLLVTKKEVILTSWKISLRIDARGASPSRQKESHRNFLKDKTLKDEVFAVFGKRTLDHTMLLCQGQFDYLERLPDDILLKILSYLQLKDTTLLAQVSRRFRKLCNSDKFWEEVVRHRCPEFTSDMEDCSKSHGLEEDLFYLFPPQCQYAAGEKQMISCETPQIQMRMDISVNFAVCGSDVAGVMLGRFNTALHPSLYAPTSNAAERFRCSIEYRAGV</sequence>
<name>A0ACD3QMT9_LARCR</name>
<reference evidence="1" key="1">
    <citation type="submission" date="2018-11" db="EMBL/GenBank/DDBJ databases">
        <title>The sequence and de novo assembly of Larimichthys crocea genome using PacBio and Hi-C technologies.</title>
        <authorList>
            <person name="Xu P."/>
            <person name="Chen B."/>
            <person name="Zhou Z."/>
            <person name="Ke Q."/>
            <person name="Wu Y."/>
            <person name="Bai H."/>
            <person name="Pu F."/>
        </authorList>
    </citation>
    <scope>NUCLEOTIDE SEQUENCE</scope>
    <source>
        <tissue evidence="1">Muscle</tissue>
    </source>
</reference>
<gene>
    <name evidence="1" type="ORF">E3U43_011916</name>
</gene>
<evidence type="ECO:0000313" key="2">
    <source>
        <dbReference type="Proteomes" id="UP000793456"/>
    </source>
</evidence>
<proteinExistence type="predicted"/>
<accession>A0ACD3QMT9</accession>
<keyword evidence="2" id="KW-1185">Reference proteome</keyword>
<dbReference type="Proteomes" id="UP000793456">
    <property type="component" value="Chromosome XVIII"/>
</dbReference>
<evidence type="ECO:0000313" key="1">
    <source>
        <dbReference type="EMBL" id="TMS07823.1"/>
    </source>
</evidence>
<dbReference type="EMBL" id="CM011691">
    <property type="protein sequence ID" value="TMS07823.1"/>
    <property type="molecule type" value="Genomic_DNA"/>
</dbReference>
<comment type="caution">
    <text evidence="1">The sequence shown here is derived from an EMBL/GenBank/DDBJ whole genome shotgun (WGS) entry which is preliminary data.</text>
</comment>